<dbReference type="Proteomes" id="UP001152795">
    <property type="component" value="Unassembled WGS sequence"/>
</dbReference>
<evidence type="ECO:0000313" key="2">
    <source>
        <dbReference type="Proteomes" id="UP001152795"/>
    </source>
</evidence>
<gene>
    <name evidence="1" type="ORF">PACLA_8A048877</name>
</gene>
<dbReference type="InterPro" id="IPR008042">
    <property type="entry name" value="Retrotrans_Pao"/>
</dbReference>
<dbReference type="AlphaFoldDB" id="A0A6S7KEL5"/>
<protein>
    <submittedName>
        <fullName evidence="1">Uncharacterized protein</fullName>
    </submittedName>
</protein>
<accession>A0A6S7KEL5</accession>
<dbReference type="InterPro" id="IPR043502">
    <property type="entry name" value="DNA/RNA_pol_sf"/>
</dbReference>
<proteinExistence type="predicted"/>
<organism evidence="1 2">
    <name type="scientific">Paramuricea clavata</name>
    <name type="common">Red gorgonian</name>
    <name type="synonym">Violescent sea-whip</name>
    <dbReference type="NCBI Taxonomy" id="317549"/>
    <lineage>
        <taxon>Eukaryota</taxon>
        <taxon>Metazoa</taxon>
        <taxon>Cnidaria</taxon>
        <taxon>Anthozoa</taxon>
        <taxon>Octocorallia</taxon>
        <taxon>Malacalcyonacea</taxon>
        <taxon>Plexauridae</taxon>
        <taxon>Paramuricea</taxon>
    </lineage>
</organism>
<keyword evidence="2" id="KW-1185">Reference proteome</keyword>
<feature type="non-terminal residue" evidence="1">
    <location>
        <position position="1"/>
    </location>
</feature>
<dbReference type="PANTHER" id="PTHR47331:SF1">
    <property type="entry name" value="GAG-LIKE PROTEIN"/>
    <property type="match status" value="1"/>
</dbReference>
<dbReference type="Pfam" id="PF05380">
    <property type="entry name" value="Peptidase_A17"/>
    <property type="match status" value="1"/>
</dbReference>
<evidence type="ECO:0000313" key="1">
    <source>
        <dbReference type="EMBL" id="CAB4040510.1"/>
    </source>
</evidence>
<dbReference type="SUPFAM" id="SSF56672">
    <property type="entry name" value="DNA/RNA polymerases"/>
    <property type="match status" value="1"/>
</dbReference>
<reference evidence="1" key="1">
    <citation type="submission" date="2020-04" db="EMBL/GenBank/DDBJ databases">
        <authorList>
            <person name="Alioto T."/>
            <person name="Alioto T."/>
            <person name="Gomez Garrido J."/>
        </authorList>
    </citation>
    <scope>NUCLEOTIDE SEQUENCE</scope>
    <source>
        <strain evidence="1">A484AB</strain>
    </source>
</reference>
<dbReference type="EMBL" id="CACRXK020026892">
    <property type="protein sequence ID" value="CAB4040510.1"/>
    <property type="molecule type" value="Genomic_DNA"/>
</dbReference>
<dbReference type="PANTHER" id="PTHR47331">
    <property type="entry name" value="PHD-TYPE DOMAIN-CONTAINING PROTEIN"/>
    <property type="match status" value="1"/>
</dbReference>
<comment type="caution">
    <text evidence="1">The sequence shown here is derived from an EMBL/GenBank/DDBJ whole genome shotgun (WGS) entry which is preliminary data.</text>
</comment>
<name>A0A6S7KEL5_PARCT</name>
<sequence length="290" mass="33663">MFLQIKLAENDRDVHRYVWRNMQIDGSPTIYRLTRVAFGFNCSPFLAIATVQNHAERFVLEFPEAAKMVMDDMYVDDCLTGDEGKKEAVKLQEALTELMHRAAHNLTKWSTLGICWNTLTDCIDSHIPQNQFLLHECETKRNMLSDASKIFDPMGLRSPYTARSKMLFQQLWNRGLQWDEQLPDDILQQWNAWKSELPKINEISIPKVTQQNGDVDTYFVMSKTRVAPAKVVSLPRLELLAAMISRRLFKFVAGSLFSTSKEIERRFNRRGIRREALSRGGKSRRLTDSW</sequence>
<dbReference type="OrthoDB" id="8065733at2759"/>